<dbReference type="PROSITE" id="PS50887">
    <property type="entry name" value="GGDEF"/>
    <property type="match status" value="1"/>
</dbReference>
<dbReference type="PANTHER" id="PTHR46663:SF4">
    <property type="entry name" value="DIGUANYLATE CYCLASE DGCT-RELATED"/>
    <property type="match status" value="1"/>
</dbReference>
<keyword evidence="5 7" id="KW-1133">Transmembrane helix</keyword>
<protein>
    <submittedName>
        <fullName evidence="12">PAS domain S-box-containing protein/diguanylate cyclase (GGDEF) domain-containing protein</fullName>
    </submittedName>
</protein>
<evidence type="ECO:0000256" key="4">
    <source>
        <dbReference type="ARBA" id="ARBA00022777"/>
    </source>
</evidence>
<evidence type="ECO:0000256" key="1">
    <source>
        <dbReference type="ARBA" id="ARBA00001946"/>
    </source>
</evidence>
<dbReference type="InterPro" id="IPR001610">
    <property type="entry name" value="PAC"/>
</dbReference>
<dbReference type="InterPro" id="IPR000014">
    <property type="entry name" value="PAS"/>
</dbReference>
<dbReference type="Gene3D" id="3.30.70.270">
    <property type="match status" value="1"/>
</dbReference>
<feature type="domain" description="PAS" evidence="8">
    <location>
        <begin position="493"/>
        <end position="559"/>
    </location>
</feature>
<dbReference type="PROSITE" id="PS50839">
    <property type="entry name" value="CHASE"/>
    <property type="match status" value="1"/>
</dbReference>
<dbReference type="InterPro" id="IPR043128">
    <property type="entry name" value="Rev_trsase/Diguanyl_cyclase"/>
</dbReference>
<dbReference type="PROSITE" id="PS50112">
    <property type="entry name" value="PAS"/>
    <property type="match status" value="2"/>
</dbReference>
<accession>A0A1H7GYQ4</accession>
<dbReference type="InterPro" id="IPR029787">
    <property type="entry name" value="Nucleotide_cyclase"/>
</dbReference>
<evidence type="ECO:0000256" key="7">
    <source>
        <dbReference type="SAM" id="Phobius"/>
    </source>
</evidence>
<dbReference type="InterPro" id="IPR000160">
    <property type="entry name" value="GGDEF_dom"/>
</dbReference>
<dbReference type="SUPFAM" id="SSF55785">
    <property type="entry name" value="PYP-like sensor domain (PAS domain)"/>
    <property type="match status" value="3"/>
</dbReference>
<evidence type="ECO:0000256" key="6">
    <source>
        <dbReference type="ARBA" id="ARBA00023136"/>
    </source>
</evidence>
<feature type="transmembrane region" description="Helical" evidence="7">
    <location>
        <begin position="316"/>
        <end position="335"/>
    </location>
</feature>
<dbReference type="InterPro" id="IPR013656">
    <property type="entry name" value="PAS_4"/>
</dbReference>
<name>A0A1H7GYQ4_9GAMM</name>
<dbReference type="Pfam" id="PF08448">
    <property type="entry name" value="PAS_4"/>
    <property type="match status" value="1"/>
</dbReference>
<dbReference type="InterPro" id="IPR006189">
    <property type="entry name" value="CHASE_dom"/>
</dbReference>
<dbReference type="NCBIfam" id="TIGR00229">
    <property type="entry name" value="sensory_box"/>
    <property type="match status" value="2"/>
</dbReference>
<dbReference type="SMART" id="SM00267">
    <property type="entry name" value="GGDEF"/>
    <property type="match status" value="1"/>
</dbReference>
<dbReference type="FunFam" id="3.30.70.270:FF:000001">
    <property type="entry name" value="Diguanylate cyclase domain protein"/>
    <property type="match status" value="1"/>
</dbReference>
<dbReference type="GO" id="GO:0016301">
    <property type="term" value="F:kinase activity"/>
    <property type="evidence" value="ECO:0007669"/>
    <property type="project" value="UniProtKB-KW"/>
</dbReference>
<dbReference type="Pfam" id="PF03924">
    <property type="entry name" value="CHASE"/>
    <property type="match status" value="1"/>
</dbReference>
<dbReference type="GO" id="GO:0005886">
    <property type="term" value="C:plasma membrane"/>
    <property type="evidence" value="ECO:0007669"/>
    <property type="project" value="UniProtKB-SubCell"/>
</dbReference>
<keyword evidence="4" id="KW-0808">Transferase</keyword>
<evidence type="ECO:0000256" key="2">
    <source>
        <dbReference type="ARBA" id="ARBA00004533"/>
    </source>
</evidence>
<reference evidence="12 13" key="1">
    <citation type="submission" date="2016-10" db="EMBL/GenBank/DDBJ databases">
        <authorList>
            <person name="de Groot N.N."/>
        </authorList>
    </citation>
    <scope>NUCLEOTIDE SEQUENCE [LARGE SCALE GENOMIC DNA]</scope>
    <source>
        <strain evidence="12 13">JCM 19513</strain>
    </source>
</reference>
<dbReference type="Proteomes" id="UP000185766">
    <property type="component" value="Unassembled WGS sequence"/>
</dbReference>
<dbReference type="AlphaFoldDB" id="A0A1H7GYQ4"/>
<dbReference type="SMART" id="SM00086">
    <property type="entry name" value="PAC"/>
    <property type="match status" value="3"/>
</dbReference>
<evidence type="ECO:0000256" key="3">
    <source>
        <dbReference type="ARBA" id="ARBA00022692"/>
    </source>
</evidence>
<evidence type="ECO:0000259" key="10">
    <source>
        <dbReference type="PROSITE" id="PS50839"/>
    </source>
</evidence>
<dbReference type="RefSeq" id="WP_074864805.1">
    <property type="nucleotide sequence ID" value="NZ_FOAS01000002.1"/>
</dbReference>
<dbReference type="NCBIfam" id="TIGR00254">
    <property type="entry name" value="GGDEF"/>
    <property type="match status" value="1"/>
</dbReference>
<evidence type="ECO:0000313" key="12">
    <source>
        <dbReference type="EMBL" id="SEK42637.1"/>
    </source>
</evidence>
<dbReference type="Pfam" id="PF08447">
    <property type="entry name" value="PAS_3"/>
    <property type="match status" value="2"/>
</dbReference>
<evidence type="ECO:0000259" key="11">
    <source>
        <dbReference type="PROSITE" id="PS50887"/>
    </source>
</evidence>
<evidence type="ECO:0000313" key="13">
    <source>
        <dbReference type="Proteomes" id="UP000185766"/>
    </source>
</evidence>
<evidence type="ECO:0000256" key="5">
    <source>
        <dbReference type="ARBA" id="ARBA00022989"/>
    </source>
</evidence>
<dbReference type="InterPro" id="IPR035965">
    <property type="entry name" value="PAS-like_dom_sf"/>
</dbReference>
<feature type="domain" description="GGDEF" evidence="11">
    <location>
        <begin position="798"/>
        <end position="924"/>
    </location>
</feature>
<keyword evidence="6 7" id="KW-0472">Membrane</keyword>
<dbReference type="SMART" id="SM00091">
    <property type="entry name" value="PAS"/>
    <property type="match status" value="3"/>
</dbReference>
<dbReference type="Gene3D" id="3.30.450.350">
    <property type="entry name" value="CHASE domain"/>
    <property type="match status" value="1"/>
</dbReference>
<evidence type="ECO:0000259" key="8">
    <source>
        <dbReference type="PROSITE" id="PS50112"/>
    </source>
</evidence>
<dbReference type="PANTHER" id="PTHR46663">
    <property type="entry name" value="DIGUANYLATE CYCLASE DGCT-RELATED"/>
    <property type="match status" value="1"/>
</dbReference>
<dbReference type="Pfam" id="PF00990">
    <property type="entry name" value="GGDEF"/>
    <property type="match status" value="1"/>
</dbReference>
<keyword evidence="13" id="KW-1185">Reference proteome</keyword>
<dbReference type="CDD" id="cd00130">
    <property type="entry name" value="PAS"/>
    <property type="match status" value="2"/>
</dbReference>
<dbReference type="EMBL" id="FOAS01000002">
    <property type="protein sequence ID" value="SEK42637.1"/>
    <property type="molecule type" value="Genomic_DNA"/>
</dbReference>
<dbReference type="SUPFAM" id="SSF55073">
    <property type="entry name" value="Nucleotide cyclase"/>
    <property type="match status" value="1"/>
</dbReference>
<dbReference type="STRING" id="1429083.GCA_001885685_01886"/>
<feature type="domain" description="CHASE" evidence="10">
    <location>
        <begin position="77"/>
        <end position="243"/>
    </location>
</feature>
<dbReference type="CDD" id="cd01949">
    <property type="entry name" value="GGDEF"/>
    <property type="match status" value="1"/>
</dbReference>
<dbReference type="InterPro" id="IPR052163">
    <property type="entry name" value="DGC-Regulatory_Protein"/>
</dbReference>
<dbReference type="SMART" id="SM01079">
    <property type="entry name" value="CHASE"/>
    <property type="match status" value="1"/>
</dbReference>
<gene>
    <name evidence="12" type="ORF">SAMN05216214_102217</name>
</gene>
<comment type="subcellular location">
    <subcellularLocation>
        <location evidence="2">Cell inner membrane</location>
    </subcellularLocation>
</comment>
<feature type="domain" description="PAS" evidence="8">
    <location>
        <begin position="363"/>
        <end position="435"/>
    </location>
</feature>
<dbReference type="PROSITE" id="PS50113">
    <property type="entry name" value="PAC"/>
    <property type="match status" value="2"/>
</dbReference>
<keyword evidence="3 7" id="KW-0812">Transmembrane</keyword>
<dbReference type="InterPro" id="IPR013655">
    <property type="entry name" value="PAS_fold_3"/>
</dbReference>
<feature type="domain" description="PAC" evidence="9">
    <location>
        <begin position="582"/>
        <end position="634"/>
    </location>
</feature>
<organism evidence="12 13">
    <name type="scientific">Atopomonas hussainii</name>
    <dbReference type="NCBI Taxonomy" id="1429083"/>
    <lineage>
        <taxon>Bacteria</taxon>
        <taxon>Pseudomonadati</taxon>
        <taxon>Pseudomonadota</taxon>
        <taxon>Gammaproteobacteria</taxon>
        <taxon>Pseudomonadales</taxon>
        <taxon>Pseudomonadaceae</taxon>
        <taxon>Atopomonas</taxon>
    </lineage>
</organism>
<dbReference type="InterPro" id="IPR000700">
    <property type="entry name" value="PAS-assoc_C"/>
</dbReference>
<comment type="cofactor">
    <cofactor evidence="1">
        <name>Mg(2+)</name>
        <dbReference type="ChEBI" id="CHEBI:18420"/>
    </cofactor>
</comment>
<dbReference type="InterPro" id="IPR042240">
    <property type="entry name" value="CHASE_sf"/>
</dbReference>
<evidence type="ECO:0000259" key="9">
    <source>
        <dbReference type="PROSITE" id="PS50113"/>
    </source>
</evidence>
<keyword evidence="4" id="KW-0418">Kinase</keyword>
<proteinExistence type="predicted"/>
<feature type="domain" description="PAC" evidence="9">
    <location>
        <begin position="439"/>
        <end position="492"/>
    </location>
</feature>
<dbReference type="GO" id="GO:0007165">
    <property type="term" value="P:signal transduction"/>
    <property type="evidence" value="ECO:0007669"/>
    <property type="project" value="UniProtKB-ARBA"/>
</dbReference>
<dbReference type="Gene3D" id="3.30.450.20">
    <property type="entry name" value="PAS domain"/>
    <property type="match status" value="3"/>
</dbReference>
<sequence length="924" mass="104941">MLNVKGAALWQRWGVSLVVLLLGALLSVLATRAMLQTNQEQLKSRLQLLGGERMALIATQVRALATEMRGLQRFFSFSDEVSRREFAGFNHHALEHIVGIAWAPRVGHIQRDSHEQTQRDEGLRGYQILDLNQDNQWSPAAPRDEYFPLTYISSLNYDNAAMGFNMASHPVLYALLKRARDSGEPALSNLLSLVGLDKQAQAQLLVSPVYFGGKVPENLQARRQQLRGFLIMTVSLQSVLRRLLNDETFNGLTVGVKDAQQANAPLLASYPQPLPKALSELGQVHSMVPLADRQLDVSIEALPSFVATYQDARVVWVPWLGALLTLMTTLLVWVLSNQRFTAMSLVRSRTQELELRSAQVAGLEARWRAALDSAGDGIWEWDLSAHVLSFCDRYLGRLGYTASEFGTREEDWLMRVHEDDRERCQACVRQHVRGETNTLMMEYRLQNHAGEYLWVMDRGQVISRNEQGRALRMIGTQTEIDGLKSIQRRAEDSQRYLQSVLDAATEVAIMATDIHGRFTLFNAGAERLFGYQANDVVNRETPLLLHDPLQIKAMSEDLQARGLGHYEGFAALVAQVRLGEVEARDWRMRHKNGQWRDISLRITAIRNHQGGLTGFLGIAVDVTERREVQRQLKAHDERLRKLASQVPGALFQYRMDLEGSVEFVFISDGAYKLLDLDPAHGPLEAASLFTRIHRDDKVRVQASIRQTYEQRASAWHDEFRILTHAGEVLWVRGEARTESRRDGSFIWYGYLTDVSVQKKLEAELRQLTITDPLTKAFNRRFFDEQGRLEIHRAERYRTPLSLLMWDIDHFKAINDRYGHEWGDRVLQQFVEQFSARLRQSDYLCRLGGEEFAVLLPQTDLSAARQLADDLLALCEEARLPRVGKVTASFAVVAWQSGESLAQVFNRADALLYQAKAEGRACVRG</sequence>